<protein>
    <submittedName>
        <fullName evidence="3">Uncharacterized protein</fullName>
    </submittedName>
</protein>
<dbReference type="EMBL" id="BGPR01067220">
    <property type="protein sequence ID" value="GBO41528.1"/>
    <property type="molecule type" value="Genomic_DNA"/>
</dbReference>
<evidence type="ECO:0000313" key="4">
    <source>
        <dbReference type="EMBL" id="GBO41530.1"/>
    </source>
</evidence>
<organism evidence="3 5">
    <name type="scientific">Araneus ventricosus</name>
    <name type="common">Orbweaver spider</name>
    <name type="synonym">Epeira ventricosa</name>
    <dbReference type="NCBI Taxonomy" id="182803"/>
    <lineage>
        <taxon>Eukaryota</taxon>
        <taxon>Metazoa</taxon>
        <taxon>Ecdysozoa</taxon>
        <taxon>Arthropoda</taxon>
        <taxon>Chelicerata</taxon>
        <taxon>Arachnida</taxon>
        <taxon>Araneae</taxon>
        <taxon>Araneomorphae</taxon>
        <taxon>Entelegynae</taxon>
        <taxon>Araneoidea</taxon>
        <taxon>Araneidae</taxon>
        <taxon>Araneus</taxon>
    </lineage>
</organism>
<proteinExistence type="predicted"/>
<dbReference type="Proteomes" id="UP000499080">
    <property type="component" value="Unassembled WGS sequence"/>
</dbReference>
<dbReference type="AlphaFoldDB" id="A0A4Y2WXE9"/>
<reference evidence="3 5" key="1">
    <citation type="journal article" date="2019" name="Sci. Rep.">
        <title>Orb-weaving spider Araneus ventricosus genome elucidates the spidroin gene catalogue.</title>
        <authorList>
            <person name="Kono N."/>
            <person name="Nakamura H."/>
            <person name="Ohtoshi R."/>
            <person name="Moran D.A.P."/>
            <person name="Shinohara A."/>
            <person name="Yoshida Y."/>
            <person name="Fujiwara M."/>
            <person name="Mori M."/>
            <person name="Tomita M."/>
            <person name="Arakawa K."/>
        </authorList>
    </citation>
    <scope>NUCLEOTIDE SEQUENCE [LARGE SCALE GENOMIC DNA]</scope>
</reference>
<evidence type="ECO:0000313" key="5">
    <source>
        <dbReference type="Proteomes" id="UP000499080"/>
    </source>
</evidence>
<dbReference type="EMBL" id="BGPR01067221">
    <property type="protein sequence ID" value="GBO41530.1"/>
    <property type="molecule type" value="Genomic_DNA"/>
</dbReference>
<evidence type="ECO:0000313" key="3">
    <source>
        <dbReference type="EMBL" id="GBO41528.1"/>
    </source>
</evidence>
<evidence type="ECO:0000313" key="1">
    <source>
        <dbReference type="EMBL" id="GBO41523.1"/>
    </source>
</evidence>
<comment type="caution">
    <text evidence="3">The sequence shown here is derived from an EMBL/GenBank/DDBJ whole genome shotgun (WGS) entry which is preliminary data.</text>
</comment>
<keyword evidence="5" id="KW-1185">Reference proteome</keyword>
<sequence length="110" mass="12258">MAQPLPKDVRSIIGVEVTQLHANIVFQRKERTLSLIRRLLIHVLVGPPGGSIFKDNSQESHPILFEKGVEVKTRMVRTRVHTLVAIAGHGSTIRDGSTSRLRSVAIQPHR</sequence>
<accession>A0A4Y2WXE9</accession>
<dbReference type="EMBL" id="BGPR01067214">
    <property type="protein sequence ID" value="GBO41525.1"/>
    <property type="molecule type" value="Genomic_DNA"/>
</dbReference>
<evidence type="ECO:0000313" key="2">
    <source>
        <dbReference type="EMBL" id="GBO41525.1"/>
    </source>
</evidence>
<dbReference type="EMBL" id="BGPR01067212">
    <property type="protein sequence ID" value="GBO41523.1"/>
    <property type="molecule type" value="Genomic_DNA"/>
</dbReference>
<gene>
    <name evidence="3" type="ORF">AVEN_130294_1</name>
    <name evidence="4" type="ORF">AVEN_133169_1</name>
    <name evidence="1" type="ORF">AVEN_190787_1</name>
    <name evidence="2" type="ORF">AVEN_29643_1</name>
</gene>
<name>A0A4Y2WXE9_ARAVE</name>